<dbReference type="Gene3D" id="3.40.710.10">
    <property type="entry name" value="DD-peptidase/beta-lactamase superfamily"/>
    <property type="match status" value="1"/>
</dbReference>
<feature type="domain" description="Beta-lactamase class A catalytic" evidence="2">
    <location>
        <begin position="96"/>
        <end position="292"/>
    </location>
</feature>
<dbReference type="EMBL" id="LCBB01000001">
    <property type="protein sequence ID" value="KKS03566.1"/>
    <property type="molecule type" value="Genomic_DNA"/>
</dbReference>
<dbReference type="AlphaFoldDB" id="A0A0G0Y287"/>
<dbReference type="Pfam" id="PF13354">
    <property type="entry name" value="Beta-lactamase2"/>
    <property type="match status" value="1"/>
</dbReference>
<dbReference type="InterPro" id="IPR045155">
    <property type="entry name" value="Beta-lactam_cat"/>
</dbReference>
<dbReference type="GO" id="GO:0046677">
    <property type="term" value="P:response to antibiotic"/>
    <property type="evidence" value="ECO:0007669"/>
    <property type="project" value="InterPro"/>
</dbReference>
<dbReference type="GO" id="GO:0008800">
    <property type="term" value="F:beta-lactamase activity"/>
    <property type="evidence" value="ECO:0007669"/>
    <property type="project" value="InterPro"/>
</dbReference>
<keyword evidence="1" id="KW-1133">Transmembrane helix</keyword>
<evidence type="ECO:0000313" key="3">
    <source>
        <dbReference type="EMBL" id="KKS03566.1"/>
    </source>
</evidence>
<dbReference type="PANTHER" id="PTHR35333">
    <property type="entry name" value="BETA-LACTAMASE"/>
    <property type="match status" value="1"/>
</dbReference>
<comment type="caution">
    <text evidence="3">The sequence shown here is derived from an EMBL/GenBank/DDBJ whole genome shotgun (WGS) entry which is preliminary data.</text>
</comment>
<gene>
    <name evidence="3" type="ORF">UU55_C0001G0027</name>
</gene>
<proteinExistence type="predicted"/>
<reference evidence="3 4" key="1">
    <citation type="journal article" date="2015" name="Nature">
        <title>rRNA introns, odd ribosomes, and small enigmatic genomes across a large radiation of phyla.</title>
        <authorList>
            <person name="Brown C.T."/>
            <person name="Hug L.A."/>
            <person name="Thomas B.C."/>
            <person name="Sharon I."/>
            <person name="Castelle C.J."/>
            <person name="Singh A."/>
            <person name="Wilkins M.J."/>
            <person name="Williams K.H."/>
            <person name="Banfield J.F."/>
        </authorList>
    </citation>
    <scope>NUCLEOTIDE SEQUENCE [LARGE SCALE GENOMIC DNA]</scope>
</reference>
<dbReference type="InterPro" id="IPR012338">
    <property type="entry name" value="Beta-lactam/transpept-like"/>
</dbReference>
<evidence type="ECO:0000259" key="2">
    <source>
        <dbReference type="Pfam" id="PF13354"/>
    </source>
</evidence>
<evidence type="ECO:0000256" key="1">
    <source>
        <dbReference type="SAM" id="Phobius"/>
    </source>
</evidence>
<organism evidence="3 4">
    <name type="scientific">candidate division WWE3 bacterium GW2011_GWC2_41_23</name>
    <dbReference type="NCBI Taxonomy" id="1619123"/>
    <lineage>
        <taxon>Bacteria</taxon>
        <taxon>Katanobacteria</taxon>
    </lineage>
</organism>
<protein>
    <submittedName>
        <fullName evidence="3">Beta-lactamase class A-like protein</fullName>
    </submittedName>
</protein>
<accession>A0A0G0Y287</accession>
<keyword evidence="1" id="KW-0472">Membrane</keyword>
<dbReference type="Proteomes" id="UP000033947">
    <property type="component" value="Unassembled WGS sequence"/>
</dbReference>
<sequence length="325" mass="36930">MPETAHRPRGNNRDTDFLLIFLPVLAAATLFVLVLSDKFNIKLFGRNFIKEVVYQRNSTPQTSTKPVIRDEVTYTKVETQFLELTKKLTIEPGVYGLYIKDVGSGKEFKYNESTEFYAASLYKVPIAAAVLKEVEAGRLKLDDTATYLPYDYSSGTGVIGTYSHGIQLKISDILSELLKNSDNTAQNILLRTLSYKNVQETFNAVVPDKNTSTYYRYNLSTPAEIGYVFEKLYFGDYLSADDKKYLSDLMTNTSFEDRISAYLKEGLVFSHKIGSWPDSWHDCGVVYTENRESELMVCLMSQRAPYENFLNSAKMTGEFVNILIN</sequence>
<evidence type="ECO:0000313" key="4">
    <source>
        <dbReference type="Proteomes" id="UP000033947"/>
    </source>
</evidence>
<feature type="transmembrane region" description="Helical" evidence="1">
    <location>
        <begin position="17"/>
        <end position="36"/>
    </location>
</feature>
<dbReference type="PANTHER" id="PTHR35333:SF3">
    <property type="entry name" value="BETA-LACTAMASE-TYPE TRANSPEPTIDASE FOLD CONTAINING PROTEIN"/>
    <property type="match status" value="1"/>
</dbReference>
<name>A0A0G0Y287_UNCKA</name>
<dbReference type="InterPro" id="IPR000871">
    <property type="entry name" value="Beta-lactam_class-A"/>
</dbReference>
<dbReference type="GO" id="GO:0030655">
    <property type="term" value="P:beta-lactam antibiotic catabolic process"/>
    <property type="evidence" value="ECO:0007669"/>
    <property type="project" value="InterPro"/>
</dbReference>
<keyword evidence="1" id="KW-0812">Transmembrane</keyword>
<dbReference type="SUPFAM" id="SSF56601">
    <property type="entry name" value="beta-lactamase/transpeptidase-like"/>
    <property type="match status" value="1"/>
</dbReference>